<proteinExistence type="predicted"/>
<sequence>MPAPDYVLKLREKIGHDPLWLPGVRGVVVNDAGQILLGRRADNGNWALITGILEPGEEPAAGLVREIEEETGVVVEVERLLDVVVNGPVTFPNGDVCTFLSVEYRCRYVSGEAKVNDDENLEVGWFSPRDLPDLGPGHLACVRLAVSEEAPADAEDDR</sequence>
<dbReference type="RefSeq" id="WP_074586370.1">
    <property type="nucleotide sequence ID" value="NZ_FNEI01000001.1"/>
</dbReference>
<dbReference type="InterPro" id="IPR020084">
    <property type="entry name" value="NUDIX_hydrolase_CS"/>
</dbReference>
<dbReference type="EMBL" id="FNEI01000001">
    <property type="protein sequence ID" value="SDI21818.1"/>
    <property type="molecule type" value="Genomic_DNA"/>
</dbReference>
<dbReference type="SUPFAM" id="SSF55811">
    <property type="entry name" value="Nudix"/>
    <property type="match status" value="1"/>
</dbReference>
<dbReference type="PROSITE" id="PS00893">
    <property type="entry name" value="NUDIX_BOX"/>
    <property type="match status" value="1"/>
</dbReference>
<dbReference type="Proteomes" id="UP000182130">
    <property type="component" value="Unassembled WGS sequence"/>
</dbReference>
<organism evidence="3 4">
    <name type="scientific">Arthrobacter cupressi</name>
    <dbReference type="NCBI Taxonomy" id="1045773"/>
    <lineage>
        <taxon>Bacteria</taxon>
        <taxon>Bacillati</taxon>
        <taxon>Actinomycetota</taxon>
        <taxon>Actinomycetes</taxon>
        <taxon>Micrococcales</taxon>
        <taxon>Micrococcaceae</taxon>
        <taxon>Arthrobacter</taxon>
    </lineage>
</organism>
<gene>
    <name evidence="3" type="ORF">SAMN05216555_101339</name>
</gene>
<keyword evidence="2" id="KW-0378">Hydrolase</keyword>
<dbReference type="PROSITE" id="PS51462">
    <property type="entry name" value="NUDIX"/>
    <property type="match status" value="1"/>
</dbReference>
<dbReference type="InterPro" id="IPR015797">
    <property type="entry name" value="NUDIX_hydrolase-like_dom_sf"/>
</dbReference>
<dbReference type="GO" id="GO:0016787">
    <property type="term" value="F:hydrolase activity"/>
    <property type="evidence" value="ECO:0007669"/>
    <property type="project" value="UniProtKB-KW"/>
</dbReference>
<evidence type="ECO:0000313" key="3">
    <source>
        <dbReference type="EMBL" id="SDI21818.1"/>
    </source>
</evidence>
<accession>A0A1G8IS41</accession>
<dbReference type="CDD" id="cd18879">
    <property type="entry name" value="NUDIX_Hydrolase"/>
    <property type="match status" value="1"/>
</dbReference>
<dbReference type="OrthoDB" id="9814308at2"/>
<dbReference type="STRING" id="1045773.SAMN05216555_101339"/>
<evidence type="ECO:0000256" key="1">
    <source>
        <dbReference type="ARBA" id="ARBA00001946"/>
    </source>
</evidence>
<reference evidence="4" key="1">
    <citation type="submission" date="2016-10" db="EMBL/GenBank/DDBJ databases">
        <authorList>
            <person name="Varghese N."/>
            <person name="Submissions S."/>
        </authorList>
    </citation>
    <scope>NUCLEOTIDE SEQUENCE [LARGE SCALE GENOMIC DNA]</scope>
    <source>
        <strain evidence="4">CGMCC 1.10783</strain>
    </source>
</reference>
<dbReference type="Gene3D" id="3.90.79.10">
    <property type="entry name" value="Nucleoside Triphosphate Pyrophosphohydrolase"/>
    <property type="match status" value="1"/>
</dbReference>
<dbReference type="PANTHER" id="PTHR43046:SF16">
    <property type="entry name" value="ADP-RIBOSE PYROPHOSPHATASE YJHB-RELATED"/>
    <property type="match status" value="1"/>
</dbReference>
<comment type="cofactor">
    <cofactor evidence="1">
        <name>Mg(2+)</name>
        <dbReference type="ChEBI" id="CHEBI:18420"/>
    </cofactor>
</comment>
<dbReference type="InterPro" id="IPR000086">
    <property type="entry name" value="NUDIX_hydrolase_dom"/>
</dbReference>
<name>A0A1G8IS41_9MICC</name>
<protein>
    <submittedName>
        <fullName evidence="3">ADP-ribose pyrophosphatase YjhB, NUDIX family</fullName>
    </submittedName>
</protein>
<dbReference type="AlphaFoldDB" id="A0A1G8IS41"/>
<evidence type="ECO:0000313" key="4">
    <source>
        <dbReference type="Proteomes" id="UP000182130"/>
    </source>
</evidence>
<dbReference type="Pfam" id="PF00293">
    <property type="entry name" value="NUDIX"/>
    <property type="match status" value="1"/>
</dbReference>
<keyword evidence="4" id="KW-1185">Reference proteome</keyword>
<dbReference type="PANTHER" id="PTHR43046">
    <property type="entry name" value="GDP-MANNOSE MANNOSYL HYDROLASE"/>
    <property type="match status" value="1"/>
</dbReference>
<evidence type="ECO:0000256" key="2">
    <source>
        <dbReference type="ARBA" id="ARBA00022801"/>
    </source>
</evidence>